<evidence type="ECO:0000256" key="4">
    <source>
        <dbReference type="RuleBase" id="RU000461"/>
    </source>
</evidence>
<evidence type="ECO:0000256" key="1">
    <source>
        <dbReference type="ARBA" id="ARBA00022723"/>
    </source>
</evidence>
<keyword evidence="3 4" id="KW-0408">Iron</keyword>
<dbReference type="InterPro" id="IPR002401">
    <property type="entry name" value="Cyt_P450_E_grp-I"/>
</dbReference>
<name>A0A9N8WMY4_9GLOM</name>
<comment type="caution">
    <text evidence="6">The sequence shown here is derived from an EMBL/GenBank/DDBJ whole genome shotgun (WGS) entry which is preliminary data.</text>
</comment>
<dbReference type="OrthoDB" id="2430814at2759"/>
<keyword evidence="5" id="KW-0472">Membrane</keyword>
<sequence length="492" mass="56250">MAFEWNSYTISFYTLIGIVAWQWWRWRKSGYVTNGIKRLPVPSGKGYLNGHACTVDRISREKLIEWRTSLGDVYMIYVKSQPCVVLASAKAVDELLQKRATKYSSRRPNYYISDVIERRRNYAILPYNACYQKIKLTATPLLVKHPLLPSTLDPLTVKLLKSLFSLRVPCDPTPHLRLFAISSLLSHVFGISSPTSVDDRTYQRISNLINEYIRYYEKIENTSRAGVELPNLKRSFEDLGLRFGIPGSKYKESIRLRDKLEDIVLRLIYKMNKENVERDCLAKELMGRREKGEVDIMDIVHTLGSFIVIGMSTLTHSLTVLITQLAQTPSFQSVLSTELSLPHLPTLADRPSCHFTMSFIKRALLNHPAWLPIPPRYVEVDDEYRGFHIPKGALVLVDESVRGEWDKDSPGEMERNLEVGDTNRVEFGYGKRMCPAAELSESLLFLAFSRIIWCYIIVDGGIKSNQVGNGQPSVSFAPRREGLERLLFDESS</sequence>
<dbReference type="SUPFAM" id="SSF48264">
    <property type="entry name" value="Cytochrome P450"/>
    <property type="match status" value="1"/>
</dbReference>
<organism evidence="6 7">
    <name type="scientific">Paraglomus occultum</name>
    <dbReference type="NCBI Taxonomy" id="144539"/>
    <lineage>
        <taxon>Eukaryota</taxon>
        <taxon>Fungi</taxon>
        <taxon>Fungi incertae sedis</taxon>
        <taxon>Mucoromycota</taxon>
        <taxon>Glomeromycotina</taxon>
        <taxon>Glomeromycetes</taxon>
        <taxon>Paraglomerales</taxon>
        <taxon>Paraglomeraceae</taxon>
        <taxon>Paraglomus</taxon>
    </lineage>
</organism>
<proteinExistence type="inferred from homology"/>
<keyword evidence="4" id="KW-0349">Heme</keyword>
<dbReference type="GO" id="GO:0016705">
    <property type="term" value="F:oxidoreductase activity, acting on paired donors, with incorporation or reduction of molecular oxygen"/>
    <property type="evidence" value="ECO:0007669"/>
    <property type="project" value="InterPro"/>
</dbReference>
<evidence type="ECO:0000313" key="7">
    <source>
        <dbReference type="Proteomes" id="UP000789572"/>
    </source>
</evidence>
<dbReference type="InterPro" id="IPR050364">
    <property type="entry name" value="Cytochrome_P450_fung"/>
</dbReference>
<dbReference type="GO" id="GO:0004497">
    <property type="term" value="F:monooxygenase activity"/>
    <property type="evidence" value="ECO:0007669"/>
    <property type="project" value="UniProtKB-KW"/>
</dbReference>
<dbReference type="PANTHER" id="PTHR46300:SF11">
    <property type="entry name" value="OXIDOREDUCTASE, PUTATIVE-RELATED"/>
    <property type="match status" value="1"/>
</dbReference>
<evidence type="ECO:0000313" key="6">
    <source>
        <dbReference type="EMBL" id="CAG8490474.1"/>
    </source>
</evidence>
<keyword evidence="2 4" id="KW-0560">Oxidoreductase</keyword>
<dbReference type="InterPro" id="IPR001128">
    <property type="entry name" value="Cyt_P450"/>
</dbReference>
<dbReference type="PANTHER" id="PTHR46300">
    <property type="entry name" value="P450, PUTATIVE (EUROFUNG)-RELATED-RELATED"/>
    <property type="match status" value="1"/>
</dbReference>
<dbReference type="PROSITE" id="PS00086">
    <property type="entry name" value="CYTOCHROME_P450"/>
    <property type="match status" value="1"/>
</dbReference>
<dbReference type="InterPro" id="IPR036396">
    <property type="entry name" value="Cyt_P450_sf"/>
</dbReference>
<dbReference type="Pfam" id="PF00067">
    <property type="entry name" value="p450"/>
    <property type="match status" value="1"/>
</dbReference>
<feature type="transmembrane region" description="Helical" evidence="5">
    <location>
        <begin position="6"/>
        <end position="24"/>
    </location>
</feature>
<keyword evidence="1 4" id="KW-0479">Metal-binding</keyword>
<dbReference type="InterPro" id="IPR017972">
    <property type="entry name" value="Cyt_P450_CS"/>
</dbReference>
<dbReference type="GO" id="GO:0005506">
    <property type="term" value="F:iron ion binding"/>
    <property type="evidence" value="ECO:0007669"/>
    <property type="project" value="InterPro"/>
</dbReference>
<keyword evidence="5" id="KW-0812">Transmembrane</keyword>
<evidence type="ECO:0000256" key="3">
    <source>
        <dbReference type="ARBA" id="ARBA00023004"/>
    </source>
</evidence>
<gene>
    <name evidence="6" type="ORF">POCULU_LOCUS2042</name>
</gene>
<keyword evidence="5" id="KW-1133">Transmembrane helix</keyword>
<dbReference type="AlphaFoldDB" id="A0A9N8WMY4"/>
<dbReference type="GO" id="GO:0020037">
    <property type="term" value="F:heme binding"/>
    <property type="evidence" value="ECO:0007669"/>
    <property type="project" value="InterPro"/>
</dbReference>
<comment type="similarity">
    <text evidence="4">Belongs to the cytochrome P450 family.</text>
</comment>
<evidence type="ECO:0000256" key="2">
    <source>
        <dbReference type="ARBA" id="ARBA00023002"/>
    </source>
</evidence>
<protein>
    <submittedName>
        <fullName evidence="6">2966_t:CDS:1</fullName>
    </submittedName>
</protein>
<accession>A0A9N8WMY4</accession>
<dbReference type="Proteomes" id="UP000789572">
    <property type="component" value="Unassembled WGS sequence"/>
</dbReference>
<dbReference type="PRINTS" id="PR00463">
    <property type="entry name" value="EP450I"/>
</dbReference>
<dbReference type="Gene3D" id="1.10.630.10">
    <property type="entry name" value="Cytochrome P450"/>
    <property type="match status" value="1"/>
</dbReference>
<keyword evidence="7" id="KW-1185">Reference proteome</keyword>
<dbReference type="EMBL" id="CAJVPJ010000173">
    <property type="protein sequence ID" value="CAG8490474.1"/>
    <property type="molecule type" value="Genomic_DNA"/>
</dbReference>
<reference evidence="6" key="1">
    <citation type="submission" date="2021-06" db="EMBL/GenBank/DDBJ databases">
        <authorList>
            <person name="Kallberg Y."/>
            <person name="Tangrot J."/>
            <person name="Rosling A."/>
        </authorList>
    </citation>
    <scope>NUCLEOTIDE SEQUENCE</scope>
    <source>
        <strain evidence="6">IA702</strain>
    </source>
</reference>
<keyword evidence="4" id="KW-0503">Monooxygenase</keyword>
<evidence type="ECO:0000256" key="5">
    <source>
        <dbReference type="SAM" id="Phobius"/>
    </source>
</evidence>